<dbReference type="AlphaFoldDB" id="A0A1W1YIZ5"/>
<dbReference type="GO" id="GO:0015499">
    <property type="term" value="F:formate transmembrane transporter activity"/>
    <property type="evidence" value="ECO:0007669"/>
    <property type="project" value="TreeGrafter"/>
</dbReference>
<dbReference type="Proteomes" id="UP000192656">
    <property type="component" value="Unassembled WGS sequence"/>
</dbReference>
<evidence type="ECO:0000256" key="2">
    <source>
        <dbReference type="ARBA" id="ARBA00022692"/>
    </source>
</evidence>
<protein>
    <submittedName>
        <fullName evidence="7">Formate/nitrite transporter</fullName>
    </submittedName>
</protein>
<dbReference type="Pfam" id="PF01226">
    <property type="entry name" value="Form_Nir_trans"/>
    <property type="match status" value="1"/>
</dbReference>
<feature type="transmembrane region" description="Helical" evidence="6">
    <location>
        <begin position="102"/>
        <end position="131"/>
    </location>
</feature>
<sequence length="282" mass="30001">MSYLAPQEFVTKMVDAGEAKIMMSTKDTLIRAYMAGAILALAAAFAVTVTVNTGNPLIGALLFPVGFCMLYLLGFDLLTGVFTLCPLALLDRRPGCDVKGLLRNWGLVFCGNFAGALTVALFMAIIFTTGFTHAPDAVGQKIGHIGEGRTLGYAAAGFGGMLTLFIRAVMCNWMVSTGVVAAMMSTSVSGKVIAMWMPILVFFYLGFEHSIVNMFLFPSGIFLGGQFTWTDYFLYNEIPTVIGNLVGGLTFVGATLYSTHYGSKKARAAAGPVSPLSAQPAE</sequence>
<dbReference type="STRING" id="937218.SAMN06297251_101358"/>
<feature type="transmembrane region" description="Helical" evidence="6">
    <location>
        <begin position="238"/>
        <end position="257"/>
    </location>
</feature>
<dbReference type="InterPro" id="IPR000292">
    <property type="entry name" value="For/NO2_transpt"/>
</dbReference>
<dbReference type="PANTHER" id="PTHR30520">
    <property type="entry name" value="FORMATE TRANSPORTER-RELATED"/>
    <property type="match status" value="1"/>
</dbReference>
<evidence type="ECO:0000256" key="6">
    <source>
        <dbReference type="SAM" id="Phobius"/>
    </source>
</evidence>
<dbReference type="PANTHER" id="PTHR30520:SF6">
    <property type="entry name" value="FORMATE_NITRATE FAMILY TRANSPORTER (EUROFUNG)"/>
    <property type="match status" value="1"/>
</dbReference>
<keyword evidence="8" id="KW-1185">Reference proteome</keyword>
<name>A0A1W1YIZ5_9HYPH</name>
<dbReference type="GO" id="GO:0005886">
    <property type="term" value="C:plasma membrane"/>
    <property type="evidence" value="ECO:0007669"/>
    <property type="project" value="TreeGrafter"/>
</dbReference>
<keyword evidence="3 6" id="KW-1133">Transmembrane helix</keyword>
<feature type="transmembrane region" description="Helical" evidence="6">
    <location>
        <begin position="30"/>
        <end position="51"/>
    </location>
</feature>
<reference evidence="7 8" key="1">
    <citation type="submission" date="2017-04" db="EMBL/GenBank/DDBJ databases">
        <authorList>
            <person name="Afonso C.L."/>
            <person name="Miller P.J."/>
            <person name="Scott M.A."/>
            <person name="Spackman E."/>
            <person name="Goraichik I."/>
            <person name="Dimitrov K.M."/>
            <person name="Suarez D.L."/>
            <person name="Swayne D.E."/>
        </authorList>
    </citation>
    <scope>NUCLEOTIDE SEQUENCE [LARGE SCALE GENOMIC DNA]</scope>
    <source>
        <strain evidence="7 8">CGMCC 1.10972</strain>
    </source>
</reference>
<evidence type="ECO:0000256" key="1">
    <source>
        <dbReference type="ARBA" id="ARBA00004141"/>
    </source>
</evidence>
<evidence type="ECO:0000256" key="3">
    <source>
        <dbReference type="ARBA" id="ARBA00022989"/>
    </source>
</evidence>
<dbReference type="InterPro" id="IPR023271">
    <property type="entry name" value="Aquaporin-like"/>
</dbReference>
<dbReference type="Gene3D" id="1.20.1080.10">
    <property type="entry name" value="Glycerol uptake facilitator protein"/>
    <property type="match status" value="1"/>
</dbReference>
<organism evidence="7 8">
    <name type="scientific">Fulvimarina manganoxydans</name>
    <dbReference type="NCBI Taxonomy" id="937218"/>
    <lineage>
        <taxon>Bacteria</taxon>
        <taxon>Pseudomonadati</taxon>
        <taxon>Pseudomonadota</taxon>
        <taxon>Alphaproteobacteria</taxon>
        <taxon>Hyphomicrobiales</taxon>
        <taxon>Aurantimonadaceae</taxon>
        <taxon>Fulvimarina</taxon>
    </lineage>
</organism>
<dbReference type="EMBL" id="FWXR01000001">
    <property type="protein sequence ID" value="SMC36086.1"/>
    <property type="molecule type" value="Genomic_DNA"/>
</dbReference>
<comment type="similarity">
    <text evidence="5">Belongs to the FNT transporter (TC 1.A.16) family.</text>
</comment>
<evidence type="ECO:0000256" key="5">
    <source>
        <dbReference type="ARBA" id="ARBA00049660"/>
    </source>
</evidence>
<gene>
    <name evidence="7" type="ORF">SAMN06297251_101358</name>
</gene>
<evidence type="ECO:0000313" key="8">
    <source>
        <dbReference type="Proteomes" id="UP000192656"/>
    </source>
</evidence>
<accession>A0A1W1YIZ5</accession>
<proteinExistence type="inferred from homology"/>
<keyword evidence="2 6" id="KW-0812">Transmembrane</keyword>
<evidence type="ECO:0000313" key="7">
    <source>
        <dbReference type="EMBL" id="SMC36086.1"/>
    </source>
</evidence>
<keyword evidence="4 6" id="KW-0472">Membrane</keyword>
<dbReference type="OrthoDB" id="9786493at2"/>
<evidence type="ECO:0000256" key="4">
    <source>
        <dbReference type="ARBA" id="ARBA00023136"/>
    </source>
</evidence>
<feature type="transmembrane region" description="Helical" evidence="6">
    <location>
        <begin position="57"/>
        <end position="90"/>
    </location>
</feature>
<comment type="subcellular location">
    <subcellularLocation>
        <location evidence="1">Membrane</location>
        <topology evidence="1">Multi-pass membrane protein</topology>
    </subcellularLocation>
</comment>
<feature type="transmembrane region" description="Helical" evidence="6">
    <location>
        <begin position="196"/>
        <end position="218"/>
    </location>
</feature>
<dbReference type="RefSeq" id="WP_084408234.1">
    <property type="nucleotide sequence ID" value="NZ_FWXR01000001.1"/>
</dbReference>
<feature type="transmembrane region" description="Helical" evidence="6">
    <location>
        <begin position="151"/>
        <end position="175"/>
    </location>
</feature>